<dbReference type="EMBL" id="GBXM01039286">
    <property type="protein sequence ID" value="JAH69291.1"/>
    <property type="molecule type" value="Transcribed_RNA"/>
</dbReference>
<dbReference type="AlphaFoldDB" id="A0A0E9UU73"/>
<name>A0A0E9UU73_ANGAN</name>
<evidence type="ECO:0000313" key="1">
    <source>
        <dbReference type="EMBL" id="JAH69291.1"/>
    </source>
</evidence>
<proteinExistence type="predicted"/>
<accession>A0A0E9UU73</accession>
<reference evidence="1" key="2">
    <citation type="journal article" date="2015" name="Fish Shellfish Immunol.">
        <title>Early steps in the European eel (Anguilla anguilla)-Vibrio vulnificus interaction in the gills: Role of the RtxA13 toxin.</title>
        <authorList>
            <person name="Callol A."/>
            <person name="Pajuelo D."/>
            <person name="Ebbesson L."/>
            <person name="Teles M."/>
            <person name="MacKenzie S."/>
            <person name="Amaro C."/>
        </authorList>
    </citation>
    <scope>NUCLEOTIDE SEQUENCE</scope>
</reference>
<sequence length="32" mass="3629">MAQLGKIWSIVRYGILNRSRNDPAFEQGSSFS</sequence>
<reference evidence="1" key="1">
    <citation type="submission" date="2014-11" db="EMBL/GenBank/DDBJ databases">
        <authorList>
            <person name="Amaro Gonzalez C."/>
        </authorList>
    </citation>
    <scope>NUCLEOTIDE SEQUENCE</scope>
</reference>
<organism evidence="1">
    <name type="scientific">Anguilla anguilla</name>
    <name type="common">European freshwater eel</name>
    <name type="synonym">Muraena anguilla</name>
    <dbReference type="NCBI Taxonomy" id="7936"/>
    <lineage>
        <taxon>Eukaryota</taxon>
        <taxon>Metazoa</taxon>
        <taxon>Chordata</taxon>
        <taxon>Craniata</taxon>
        <taxon>Vertebrata</taxon>
        <taxon>Euteleostomi</taxon>
        <taxon>Actinopterygii</taxon>
        <taxon>Neopterygii</taxon>
        <taxon>Teleostei</taxon>
        <taxon>Anguilliformes</taxon>
        <taxon>Anguillidae</taxon>
        <taxon>Anguilla</taxon>
    </lineage>
</organism>
<protein>
    <submittedName>
        <fullName evidence="1">Uncharacterized protein</fullName>
    </submittedName>
</protein>